<evidence type="ECO:0008006" key="7">
    <source>
        <dbReference type="Google" id="ProtNLM"/>
    </source>
</evidence>
<feature type="domain" description="PROP1-like PPR" evidence="4">
    <location>
        <begin position="48"/>
        <end position="203"/>
    </location>
</feature>
<dbReference type="SUPFAM" id="SSF48452">
    <property type="entry name" value="TPR-like"/>
    <property type="match status" value="1"/>
</dbReference>
<feature type="repeat" description="PPR" evidence="2">
    <location>
        <begin position="383"/>
        <end position="417"/>
    </location>
</feature>
<dbReference type="OrthoDB" id="185373at2759"/>
<protein>
    <recommendedName>
        <fullName evidence="7">DYW domain-containing protein</fullName>
    </recommendedName>
</protein>
<dbReference type="FunFam" id="1.25.40.10:FF:000184">
    <property type="entry name" value="Pentatricopeptide repeat-containing protein, chloroplastic"/>
    <property type="match status" value="1"/>
</dbReference>
<name>D8TCN7_SELML</name>
<gene>
    <name evidence="5" type="ORF">SELMODRAFT_137057</name>
</gene>
<dbReference type="Pfam" id="PF13041">
    <property type="entry name" value="PPR_2"/>
    <property type="match status" value="2"/>
</dbReference>
<dbReference type="PANTHER" id="PTHR24015">
    <property type="entry name" value="OS07G0578800 PROTEIN-RELATED"/>
    <property type="match status" value="1"/>
</dbReference>
<dbReference type="InterPro" id="IPR011990">
    <property type="entry name" value="TPR-like_helical_dom_sf"/>
</dbReference>
<dbReference type="eggNOG" id="KOG4197">
    <property type="taxonomic scope" value="Eukaryota"/>
</dbReference>
<keyword evidence="6" id="KW-1185">Reference proteome</keyword>
<organism evidence="6">
    <name type="scientific">Selaginella moellendorffii</name>
    <name type="common">Spikemoss</name>
    <dbReference type="NCBI Taxonomy" id="88036"/>
    <lineage>
        <taxon>Eukaryota</taxon>
        <taxon>Viridiplantae</taxon>
        <taxon>Streptophyta</taxon>
        <taxon>Embryophyta</taxon>
        <taxon>Tracheophyta</taxon>
        <taxon>Lycopodiopsida</taxon>
        <taxon>Selaginellales</taxon>
        <taxon>Selaginellaceae</taxon>
        <taxon>Selaginella</taxon>
    </lineage>
</organism>
<keyword evidence="1" id="KW-0677">Repeat</keyword>
<evidence type="ECO:0000256" key="1">
    <source>
        <dbReference type="ARBA" id="ARBA00022737"/>
    </source>
</evidence>
<dbReference type="Pfam" id="PF01535">
    <property type="entry name" value="PPR"/>
    <property type="match status" value="3"/>
</dbReference>
<proteinExistence type="predicted"/>
<dbReference type="FunFam" id="1.25.40.10:FF:000073">
    <property type="entry name" value="Pentatricopeptide repeat-containing protein chloroplastic"/>
    <property type="match status" value="1"/>
</dbReference>
<dbReference type="InParanoid" id="D8TCN7"/>
<accession>D8TCN7</accession>
<dbReference type="Pfam" id="PF14432">
    <property type="entry name" value="DYW_deaminase"/>
    <property type="match status" value="1"/>
</dbReference>
<evidence type="ECO:0000256" key="2">
    <source>
        <dbReference type="PROSITE-ProRule" id="PRU00708"/>
    </source>
</evidence>
<dbReference type="NCBIfam" id="TIGR00756">
    <property type="entry name" value="PPR"/>
    <property type="match status" value="3"/>
</dbReference>
<dbReference type="HOGENOM" id="CLU_002706_37_8_1"/>
<sequence length="655" mass="73866">MTHERIIDANLEQEKETFLGNCLVRAYGRCKSIDDAVAAFSEIAEKNEYSYAIMMGAYQENDLHKKALQLFKKSINEELQQNQATYVTVLKSCAHLGEDYLEDGKEIHRHAIAQGFGTDLVVQNSLIHMYAKCGSFKFAAGVFEKMEPKNLISYTSMIQAYTHTAKHVEAYELYKKMLSEGIMPDIYAYAAALAVCPTIREGEAIHVKLGNHERRTPVCSNALVGMYGRFGRIASAKWVFDGIRYKDLASYNNMIAVFAKYDDGSKAISLYIEMEGRNLEPNLWTFTSVLDACSKLGALTEGKEIHKKVKGGDQPTDVAYNTALVNMYAKCGSTHEARAVFNDCGLKNVFTWTSLMSAYSQPGQSQYRLEAYQRMNCEGVIPDDVTFTAIFNACSHSGLPDEGLLYFRAMREDHWIVPLQPHYTCMIDLLGRVGRLREAEELVRTMPYSPDVVTWTILLSACKVYGDLKIGARAYKRITELNPPDSGPYLLMGNMYAKAGKWADVAEVKKMIKQRGLAKPPGKSMIEAQRRIHEFVCGDTAHPLNQEIRARLQEVHEQLSHAGYEPDTKEVLVDVNEEVKPELLLFHSERMALGLGLLTSDAGATLHIVKNLRICPDCHSFFKLVSKMLHRKVLVRDSHRFHIFQRGSCSCGDYW</sequence>
<evidence type="ECO:0000313" key="6">
    <source>
        <dbReference type="Proteomes" id="UP000001514"/>
    </source>
</evidence>
<dbReference type="InterPro" id="IPR046960">
    <property type="entry name" value="PPR_At4g14850-like_plant"/>
</dbReference>
<dbReference type="AlphaFoldDB" id="D8TCN7"/>
<feature type="repeat" description="PPR" evidence="2">
    <location>
        <begin position="150"/>
        <end position="184"/>
    </location>
</feature>
<dbReference type="EMBL" id="GL377719">
    <property type="protein sequence ID" value="EFJ05567.1"/>
    <property type="molecule type" value="Genomic_DNA"/>
</dbReference>
<dbReference type="InterPro" id="IPR032867">
    <property type="entry name" value="DYW_dom"/>
</dbReference>
<dbReference type="GO" id="GO:0003723">
    <property type="term" value="F:RNA binding"/>
    <property type="evidence" value="ECO:0007669"/>
    <property type="project" value="InterPro"/>
</dbReference>
<evidence type="ECO:0000259" key="3">
    <source>
        <dbReference type="Pfam" id="PF14432"/>
    </source>
</evidence>
<dbReference type="GO" id="GO:0009451">
    <property type="term" value="P:RNA modification"/>
    <property type="evidence" value="ECO:0007669"/>
    <property type="project" value="InterPro"/>
</dbReference>
<dbReference type="PROSITE" id="PS51375">
    <property type="entry name" value="PPR"/>
    <property type="match status" value="4"/>
</dbReference>
<evidence type="ECO:0000259" key="4">
    <source>
        <dbReference type="Pfam" id="PF17177"/>
    </source>
</evidence>
<dbReference type="InterPro" id="IPR046848">
    <property type="entry name" value="E_motif"/>
</dbReference>
<dbReference type="KEGG" id="smo:SELMODRAFT_137057"/>
<feature type="domain" description="DYW" evidence="3">
    <location>
        <begin position="563"/>
        <end position="655"/>
    </location>
</feature>
<feature type="repeat" description="PPR" evidence="2">
    <location>
        <begin position="247"/>
        <end position="281"/>
    </location>
</feature>
<dbReference type="Gramene" id="EFJ05567">
    <property type="protein sequence ID" value="EFJ05567"/>
    <property type="gene ID" value="SELMODRAFT_137057"/>
</dbReference>
<feature type="repeat" description="PPR" evidence="2">
    <location>
        <begin position="348"/>
        <end position="382"/>
    </location>
</feature>
<dbReference type="Pfam" id="PF20431">
    <property type="entry name" value="E_motif"/>
    <property type="match status" value="1"/>
</dbReference>
<dbReference type="Proteomes" id="UP000001514">
    <property type="component" value="Unassembled WGS sequence"/>
</dbReference>
<dbReference type="GO" id="GO:0008270">
    <property type="term" value="F:zinc ion binding"/>
    <property type="evidence" value="ECO:0007669"/>
    <property type="project" value="InterPro"/>
</dbReference>
<dbReference type="Gene3D" id="1.25.40.10">
    <property type="entry name" value="Tetratricopeptide repeat domain"/>
    <property type="match status" value="4"/>
</dbReference>
<reference evidence="5 6" key="1">
    <citation type="journal article" date="2011" name="Science">
        <title>The Selaginella genome identifies genetic changes associated with the evolution of vascular plants.</title>
        <authorList>
            <person name="Banks J.A."/>
            <person name="Nishiyama T."/>
            <person name="Hasebe M."/>
            <person name="Bowman J.L."/>
            <person name="Gribskov M."/>
            <person name="dePamphilis C."/>
            <person name="Albert V.A."/>
            <person name="Aono N."/>
            <person name="Aoyama T."/>
            <person name="Ambrose B.A."/>
            <person name="Ashton N.W."/>
            <person name="Axtell M.J."/>
            <person name="Barker E."/>
            <person name="Barker M.S."/>
            <person name="Bennetzen J.L."/>
            <person name="Bonawitz N.D."/>
            <person name="Chapple C."/>
            <person name="Cheng C."/>
            <person name="Correa L.G."/>
            <person name="Dacre M."/>
            <person name="DeBarry J."/>
            <person name="Dreyer I."/>
            <person name="Elias M."/>
            <person name="Engstrom E.M."/>
            <person name="Estelle M."/>
            <person name="Feng L."/>
            <person name="Finet C."/>
            <person name="Floyd S.K."/>
            <person name="Frommer W.B."/>
            <person name="Fujita T."/>
            <person name="Gramzow L."/>
            <person name="Gutensohn M."/>
            <person name="Harholt J."/>
            <person name="Hattori M."/>
            <person name="Heyl A."/>
            <person name="Hirai T."/>
            <person name="Hiwatashi Y."/>
            <person name="Ishikawa M."/>
            <person name="Iwata M."/>
            <person name="Karol K.G."/>
            <person name="Koehler B."/>
            <person name="Kolukisaoglu U."/>
            <person name="Kubo M."/>
            <person name="Kurata T."/>
            <person name="Lalonde S."/>
            <person name="Li K."/>
            <person name="Li Y."/>
            <person name="Litt A."/>
            <person name="Lyons E."/>
            <person name="Manning G."/>
            <person name="Maruyama T."/>
            <person name="Michael T.P."/>
            <person name="Mikami K."/>
            <person name="Miyazaki S."/>
            <person name="Morinaga S."/>
            <person name="Murata T."/>
            <person name="Mueller-Roeber B."/>
            <person name="Nelson D.R."/>
            <person name="Obara M."/>
            <person name="Oguri Y."/>
            <person name="Olmstead R.G."/>
            <person name="Onodera N."/>
            <person name="Petersen B.L."/>
            <person name="Pils B."/>
            <person name="Prigge M."/>
            <person name="Rensing S.A."/>
            <person name="Riano-Pachon D.M."/>
            <person name="Roberts A.W."/>
            <person name="Sato Y."/>
            <person name="Scheller H.V."/>
            <person name="Schulz B."/>
            <person name="Schulz C."/>
            <person name="Shakirov E.V."/>
            <person name="Shibagaki N."/>
            <person name="Shinohara N."/>
            <person name="Shippen D.E."/>
            <person name="Soerensen I."/>
            <person name="Sotooka R."/>
            <person name="Sugimoto N."/>
            <person name="Sugita M."/>
            <person name="Sumikawa N."/>
            <person name="Tanurdzic M."/>
            <person name="Theissen G."/>
            <person name="Ulvskov P."/>
            <person name="Wakazuki S."/>
            <person name="Weng J.K."/>
            <person name="Willats W.W."/>
            <person name="Wipf D."/>
            <person name="Wolf P.G."/>
            <person name="Yang L."/>
            <person name="Zimmer A.D."/>
            <person name="Zhu Q."/>
            <person name="Mitros T."/>
            <person name="Hellsten U."/>
            <person name="Loque D."/>
            <person name="Otillar R."/>
            <person name="Salamov A."/>
            <person name="Schmutz J."/>
            <person name="Shapiro H."/>
            <person name="Lindquist E."/>
            <person name="Lucas S."/>
            <person name="Rokhsar D."/>
            <person name="Grigoriev I.V."/>
        </authorList>
    </citation>
    <scope>NUCLEOTIDE SEQUENCE [LARGE SCALE GENOMIC DNA]</scope>
</reference>
<evidence type="ECO:0000313" key="5">
    <source>
        <dbReference type="EMBL" id="EFJ05567.1"/>
    </source>
</evidence>
<dbReference type="PANTHER" id="PTHR24015:SF548">
    <property type="entry name" value="OS08G0340900 PROTEIN"/>
    <property type="match status" value="1"/>
</dbReference>
<dbReference type="InterPro" id="IPR002885">
    <property type="entry name" value="PPR_rpt"/>
</dbReference>
<dbReference type="InterPro" id="IPR033443">
    <property type="entry name" value="PROP1-like_PPR_dom"/>
</dbReference>
<dbReference type="Pfam" id="PF17177">
    <property type="entry name" value="PPR_long"/>
    <property type="match status" value="1"/>
</dbReference>